<dbReference type="AlphaFoldDB" id="A0A8C5R5D9"/>
<feature type="chain" id="PRO_5034612375" description="VWFA domain-containing protein" evidence="12">
    <location>
        <begin position="19"/>
        <end position="912"/>
    </location>
</feature>
<evidence type="ECO:0000256" key="11">
    <source>
        <dbReference type="SAM" id="Phobius"/>
    </source>
</evidence>
<evidence type="ECO:0000256" key="12">
    <source>
        <dbReference type="SAM" id="SignalP"/>
    </source>
</evidence>
<dbReference type="SMART" id="SM00327">
    <property type="entry name" value="VWA"/>
    <property type="match status" value="1"/>
</dbReference>
<keyword evidence="11" id="KW-0472">Membrane</keyword>
<evidence type="ECO:0000256" key="8">
    <source>
        <dbReference type="ARBA" id="ARBA00023049"/>
    </source>
</evidence>
<dbReference type="InterPro" id="IPR013783">
    <property type="entry name" value="Ig-like_fold"/>
</dbReference>
<evidence type="ECO:0000256" key="2">
    <source>
        <dbReference type="ARBA" id="ARBA00022448"/>
    </source>
</evidence>
<keyword evidence="3" id="KW-0645">Protease</keyword>
<dbReference type="PANTHER" id="PTHR10579">
    <property type="entry name" value="CALCIUM-ACTIVATED CHLORIDE CHANNEL REGULATOR"/>
    <property type="match status" value="1"/>
</dbReference>
<keyword evidence="5 12" id="KW-0732">Signal</keyword>
<dbReference type="Proteomes" id="UP000694569">
    <property type="component" value="Unplaced"/>
</dbReference>
<evidence type="ECO:0000256" key="7">
    <source>
        <dbReference type="ARBA" id="ARBA00022833"/>
    </source>
</evidence>
<dbReference type="InterPro" id="IPR013642">
    <property type="entry name" value="CLCA_N"/>
</dbReference>
<evidence type="ECO:0000256" key="1">
    <source>
        <dbReference type="ARBA" id="ARBA00006398"/>
    </source>
</evidence>
<evidence type="ECO:0000256" key="10">
    <source>
        <dbReference type="ARBA" id="ARBA00023214"/>
    </source>
</evidence>
<name>A0A8C5R5D9_9ANUR</name>
<dbReference type="GO" id="GO:0008237">
    <property type="term" value="F:metallopeptidase activity"/>
    <property type="evidence" value="ECO:0007669"/>
    <property type="project" value="UniProtKB-KW"/>
</dbReference>
<accession>A0A8C5R5D9</accession>
<feature type="signal peptide" evidence="12">
    <location>
        <begin position="1"/>
        <end position="18"/>
    </location>
</feature>
<dbReference type="FunFam" id="3.40.50.410:FF:000034">
    <property type="entry name" value="calcium-activated chloride channel regulator 1"/>
    <property type="match status" value="1"/>
</dbReference>
<evidence type="ECO:0000256" key="4">
    <source>
        <dbReference type="ARBA" id="ARBA00022723"/>
    </source>
</evidence>
<dbReference type="GeneTree" id="ENSGT00940000154682"/>
<evidence type="ECO:0000313" key="15">
    <source>
        <dbReference type="Proteomes" id="UP000694569"/>
    </source>
</evidence>
<comment type="similarity">
    <text evidence="1">Belongs to the CLCR family.</text>
</comment>
<dbReference type="InterPro" id="IPR036465">
    <property type="entry name" value="vWFA_dom_sf"/>
</dbReference>
<keyword evidence="6" id="KW-0378">Hydrolase</keyword>
<dbReference type="Pfam" id="PF08434">
    <property type="entry name" value="CLCA"/>
    <property type="match status" value="1"/>
</dbReference>
<dbReference type="Gene3D" id="2.60.40.10">
    <property type="entry name" value="Immunoglobulins"/>
    <property type="match status" value="1"/>
</dbReference>
<dbReference type="SUPFAM" id="SSF53300">
    <property type="entry name" value="vWA-like"/>
    <property type="match status" value="1"/>
</dbReference>
<dbReference type="CDD" id="cd00198">
    <property type="entry name" value="vWFA"/>
    <property type="match status" value="1"/>
</dbReference>
<dbReference type="InterPro" id="IPR051266">
    <property type="entry name" value="CLCR"/>
</dbReference>
<dbReference type="Pfam" id="PF13519">
    <property type="entry name" value="VWA_2"/>
    <property type="match status" value="1"/>
</dbReference>
<keyword evidence="9" id="KW-0325">Glycoprotein</keyword>
<evidence type="ECO:0000256" key="6">
    <source>
        <dbReference type="ARBA" id="ARBA00022801"/>
    </source>
</evidence>
<dbReference type="GO" id="GO:0006508">
    <property type="term" value="P:proteolysis"/>
    <property type="evidence" value="ECO:0007669"/>
    <property type="project" value="UniProtKB-KW"/>
</dbReference>
<protein>
    <recommendedName>
        <fullName evidence="13">VWFA domain-containing protein</fullName>
    </recommendedName>
</protein>
<reference evidence="14" key="2">
    <citation type="submission" date="2025-09" db="UniProtKB">
        <authorList>
            <consortium name="Ensembl"/>
        </authorList>
    </citation>
    <scope>IDENTIFICATION</scope>
</reference>
<evidence type="ECO:0000259" key="13">
    <source>
        <dbReference type="PROSITE" id="PS50234"/>
    </source>
</evidence>
<evidence type="ECO:0000256" key="5">
    <source>
        <dbReference type="ARBA" id="ARBA00022729"/>
    </source>
</evidence>
<evidence type="ECO:0000256" key="3">
    <source>
        <dbReference type="ARBA" id="ARBA00022670"/>
    </source>
</evidence>
<dbReference type="GO" id="GO:0005229">
    <property type="term" value="F:intracellularly calcium-gated chloride channel activity"/>
    <property type="evidence" value="ECO:0007669"/>
    <property type="project" value="InterPro"/>
</dbReference>
<keyword evidence="10" id="KW-0868">Chloride</keyword>
<dbReference type="Ensembl" id="ENSLLET00000049761.1">
    <property type="protein sequence ID" value="ENSLLEP00000047882.1"/>
    <property type="gene ID" value="ENSLLEG00000030231.1"/>
</dbReference>
<dbReference type="OrthoDB" id="687730at2759"/>
<keyword evidence="2" id="KW-0813">Transport</keyword>
<dbReference type="InterPro" id="IPR002035">
    <property type="entry name" value="VWF_A"/>
</dbReference>
<keyword evidence="4" id="KW-0479">Metal-binding</keyword>
<keyword evidence="15" id="KW-1185">Reference proteome</keyword>
<dbReference type="NCBIfam" id="TIGR00868">
    <property type="entry name" value="hCaCC"/>
    <property type="match status" value="1"/>
</dbReference>
<proteinExistence type="inferred from homology"/>
<keyword evidence="8" id="KW-0482">Metalloprotease</keyword>
<dbReference type="PROSITE" id="PS50234">
    <property type="entry name" value="VWFA"/>
    <property type="match status" value="1"/>
</dbReference>
<dbReference type="GO" id="GO:0046872">
    <property type="term" value="F:metal ion binding"/>
    <property type="evidence" value="ECO:0007669"/>
    <property type="project" value="UniProtKB-KW"/>
</dbReference>
<keyword evidence="11" id="KW-0812">Transmembrane</keyword>
<dbReference type="InterPro" id="IPR004727">
    <property type="entry name" value="CLCA_chordata"/>
</dbReference>
<feature type="domain" description="VWFA" evidence="13">
    <location>
        <begin position="306"/>
        <end position="476"/>
    </location>
</feature>
<organism evidence="14 15">
    <name type="scientific">Leptobrachium leishanense</name>
    <name type="common">Leishan spiny toad</name>
    <dbReference type="NCBI Taxonomy" id="445787"/>
    <lineage>
        <taxon>Eukaryota</taxon>
        <taxon>Metazoa</taxon>
        <taxon>Chordata</taxon>
        <taxon>Craniata</taxon>
        <taxon>Vertebrata</taxon>
        <taxon>Euteleostomi</taxon>
        <taxon>Amphibia</taxon>
        <taxon>Batrachia</taxon>
        <taxon>Anura</taxon>
        <taxon>Pelobatoidea</taxon>
        <taxon>Megophryidae</taxon>
        <taxon>Leptobrachium</taxon>
    </lineage>
</organism>
<keyword evidence="11" id="KW-1133">Transmembrane helix</keyword>
<dbReference type="GO" id="GO:0005886">
    <property type="term" value="C:plasma membrane"/>
    <property type="evidence" value="ECO:0007669"/>
    <property type="project" value="TreeGrafter"/>
</dbReference>
<feature type="transmembrane region" description="Helical" evidence="11">
    <location>
        <begin position="894"/>
        <end position="911"/>
    </location>
</feature>
<reference evidence="14" key="1">
    <citation type="submission" date="2025-08" db="UniProtKB">
        <authorList>
            <consortium name="Ensembl"/>
        </authorList>
    </citation>
    <scope>IDENTIFICATION</scope>
</reference>
<dbReference type="PANTHER" id="PTHR10579:SF172">
    <property type="entry name" value="CALCIUM-ACTIVATED CHLORIDE CHANNEL REGULATOR 4 PRECURSOR-RELATED"/>
    <property type="match status" value="1"/>
</dbReference>
<evidence type="ECO:0000313" key="14">
    <source>
        <dbReference type="Ensembl" id="ENSLLEP00000047882.1"/>
    </source>
</evidence>
<dbReference type="Gene3D" id="3.40.50.410">
    <property type="entry name" value="von Willebrand factor, type A domain"/>
    <property type="match status" value="1"/>
</dbReference>
<evidence type="ECO:0000256" key="9">
    <source>
        <dbReference type="ARBA" id="ARBA00023180"/>
    </source>
</evidence>
<sequence>MGVLSIFTLISILHLVCAKNSMVQLKDNGYEDIVIAINPNIPENPKLIESIKNMLTAGSSYMLEATKNKVYIKSAKILIPNTWSIDSKYGRPKTESFDKADVIVADPFLQGDDPYTLQYGGCGEKGKYIHFTPNFLLNDKLLRIYGPRGRTFVHEWAHLRWGVFDEYNHDIPYYLSGQRQVEATRCPSNIDGLNKIDVCIGTKCELVNCEYDLDTGLYEEGCTFYPNKKQTVKESIMFAQGLDPVHEFCDKDHHNSEAPNQQNKLCNRMSTWEVIMKSTDISSTTPLTNTSLPPPVFSLLQYKARVVTLVLDVSGSMNGLNRIGRLYQASEVYIMQIIETGSYLGIVIFSSGAQVKSELVKITDTIQREQLKKLLPTVADGGTNICEGVRKGFEVNKKQDGSTYGTEIVLLTDGEDAGVSSCFPEAEASGAVIHTIALGPSADKALEQLATKTGGLKLSASDSVDANGLIDAFSGIVASTGDVTQQSIQIESTTKRVALSQCLDGTVIIDSTIGNDTFFLVTWNSQIPNIVLTDPKGKVYSTDQFVSDSISKSARLMIPGTAETGTWAYKLCNTQAAEQVLGLTVNSRAADGKEPPILTEAYMNADSGSYPSPMIIYAVVTKGLSPVLGATVTAIVESQDGKSQTLQLLDNGAGADILKNDGIYSKYFTLYTGNGRYNMKVQAGSGTDKSTLAAPKNRALYMPGFVVNGTIESNPPRPKSSIENLNLGNFSRTVSGGTFVVANVPAGPLPDIYKPNPITDLDAHINRTQIILTWTATGDDLDYGNASRYDLRMSIFSQELMTNFANATFINISHVTPKPAGSQETFTFTPEGIALTNGTIIYFAMIAFDKINQQSNISNLARAVLFIPPPPPPPPPPKPTSKPNSAIDFSGKTSIFFILISSFLTIIFAAFF</sequence>
<keyword evidence="7" id="KW-0862">Zinc</keyword>